<dbReference type="RefSeq" id="WP_381363166.1">
    <property type="nucleotide sequence ID" value="NZ_JBHSOA010000028.1"/>
</dbReference>
<evidence type="ECO:0000313" key="2">
    <source>
        <dbReference type="EMBL" id="MFC5853029.1"/>
    </source>
</evidence>
<sequence>MTMPEQVLDAGRFGTGAKWLVVGALVVLWVPAWFVAIPEI</sequence>
<keyword evidence="1" id="KW-0472">Membrane</keyword>
<feature type="transmembrane region" description="Helical" evidence="1">
    <location>
        <begin position="20"/>
        <end position="37"/>
    </location>
</feature>
<evidence type="ECO:0000256" key="1">
    <source>
        <dbReference type="SAM" id="Phobius"/>
    </source>
</evidence>
<evidence type="ECO:0000313" key="3">
    <source>
        <dbReference type="Proteomes" id="UP001596180"/>
    </source>
</evidence>
<gene>
    <name evidence="2" type="ORF">ACFPZI_14635</name>
</gene>
<name>A0ABW1DZF4_9ACTN</name>
<proteinExistence type="predicted"/>
<reference evidence="3" key="1">
    <citation type="journal article" date="2019" name="Int. J. Syst. Evol. Microbiol.">
        <title>The Global Catalogue of Microorganisms (GCM) 10K type strain sequencing project: providing services to taxonomists for standard genome sequencing and annotation.</title>
        <authorList>
            <consortium name="The Broad Institute Genomics Platform"/>
            <consortium name="The Broad Institute Genome Sequencing Center for Infectious Disease"/>
            <person name="Wu L."/>
            <person name="Ma J."/>
        </authorList>
    </citation>
    <scope>NUCLEOTIDE SEQUENCE [LARGE SCALE GENOMIC DNA]</scope>
    <source>
        <strain evidence="3">JCM 10411</strain>
    </source>
</reference>
<organism evidence="2 3">
    <name type="scientific">Streptomyces chlorus</name>
    <dbReference type="NCBI Taxonomy" id="887452"/>
    <lineage>
        <taxon>Bacteria</taxon>
        <taxon>Bacillati</taxon>
        <taxon>Actinomycetota</taxon>
        <taxon>Actinomycetes</taxon>
        <taxon>Kitasatosporales</taxon>
        <taxon>Streptomycetaceae</taxon>
        <taxon>Streptomyces</taxon>
    </lineage>
</organism>
<dbReference type="Proteomes" id="UP001596180">
    <property type="component" value="Unassembled WGS sequence"/>
</dbReference>
<keyword evidence="1" id="KW-1133">Transmembrane helix</keyword>
<keyword evidence="1" id="KW-0812">Transmembrane</keyword>
<accession>A0ABW1DZF4</accession>
<keyword evidence="3" id="KW-1185">Reference proteome</keyword>
<dbReference type="EMBL" id="JBHSOA010000028">
    <property type="protein sequence ID" value="MFC5853029.1"/>
    <property type="molecule type" value="Genomic_DNA"/>
</dbReference>
<comment type="caution">
    <text evidence="2">The sequence shown here is derived from an EMBL/GenBank/DDBJ whole genome shotgun (WGS) entry which is preliminary data.</text>
</comment>
<protein>
    <submittedName>
        <fullName evidence="2">Uncharacterized protein</fullName>
    </submittedName>
</protein>